<dbReference type="EMBL" id="JARJCN010000128">
    <property type="protein sequence ID" value="KAJ7070460.1"/>
    <property type="molecule type" value="Genomic_DNA"/>
</dbReference>
<protein>
    <submittedName>
        <fullName evidence="1">Uncharacterized protein</fullName>
    </submittedName>
</protein>
<sequence>MTNYDTPPAYSGSSDKFQEKGALAIFGNVGKQRATSESEHGGGPRYVYYRVYTPDGAIPLRTPADAGNPFIGRVKATTVPPPHNVLSLKRALSAAEGLADPDGSRTSIYAVCTDTHPAEPNAKVALLGLGLGETPGAAVGLVFHEELSNNEYEGRHSKDESERTYVPQYVYYRLHTQSGEAASVRAFDRSEPAVGRIDKMEIAPPNDVLSVRRCIARAEGQPIYRFGHLYGDPTETQPWADKTLLTDDGWDFPGSTATSPLLLVIPERRPGLLNRPLKVLEEQRKAHTAFWSSELMWLAAAPGDVVLTDGVPRIENHRALGAMVTGYMAVDAEGRRGLIMAGKKQINGTSLCEKLILPFRKDLPLSAGTTRFLDE</sequence>
<accession>A0AAD6XLC7</accession>
<comment type="caution">
    <text evidence="1">The sequence shown here is derived from an EMBL/GenBank/DDBJ whole genome shotgun (WGS) entry which is preliminary data.</text>
</comment>
<dbReference type="AlphaFoldDB" id="A0AAD6XLC7"/>
<gene>
    <name evidence="1" type="ORF">B0H15DRAFT_917920</name>
</gene>
<dbReference type="Proteomes" id="UP001222325">
    <property type="component" value="Unassembled WGS sequence"/>
</dbReference>
<evidence type="ECO:0000313" key="1">
    <source>
        <dbReference type="EMBL" id="KAJ7070460.1"/>
    </source>
</evidence>
<evidence type="ECO:0000313" key="2">
    <source>
        <dbReference type="Proteomes" id="UP001222325"/>
    </source>
</evidence>
<reference evidence="1" key="1">
    <citation type="submission" date="2023-03" db="EMBL/GenBank/DDBJ databases">
        <title>Massive genome expansion in bonnet fungi (Mycena s.s.) driven by repeated elements and novel gene families across ecological guilds.</title>
        <authorList>
            <consortium name="Lawrence Berkeley National Laboratory"/>
            <person name="Harder C.B."/>
            <person name="Miyauchi S."/>
            <person name="Viragh M."/>
            <person name="Kuo A."/>
            <person name="Thoen E."/>
            <person name="Andreopoulos B."/>
            <person name="Lu D."/>
            <person name="Skrede I."/>
            <person name="Drula E."/>
            <person name="Henrissat B."/>
            <person name="Morin E."/>
            <person name="Kohler A."/>
            <person name="Barry K."/>
            <person name="LaButti K."/>
            <person name="Morin E."/>
            <person name="Salamov A."/>
            <person name="Lipzen A."/>
            <person name="Mereny Z."/>
            <person name="Hegedus B."/>
            <person name="Baldrian P."/>
            <person name="Stursova M."/>
            <person name="Weitz H."/>
            <person name="Taylor A."/>
            <person name="Grigoriev I.V."/>
            <person name="Nagy L.G."/>
            <person name="Martin F."/>
            <person name="Kauserud H."/>
        </authorList>
    </citation>
    <scope>NUCLEOTIDE SEQUENCE</scope>
    <source>
        <strain evidence="1">CBHHK173m</strain>
    </source>
</reference>
<proteinExistence type="predicted"/>
<organism evidence="1 2">
    <name type="scientific">Mycena belliarum</name>
    <dbReference type="NCBI Taxonomy" id="1033014"/>
    <lineage>
        <taxon>Eukaryota</taxon>
        <taxon>Fungi</taxon>
        <taxon>Dikarya</taxon>
        <taxon>Basidiomycota</taxon>
        <taxon>Agaricomycotina</taxon>
        <taxon>Agaricomycetes</taxon>
        <taxon>Agaricomycetidae</taxon>
        <taxon>Agaricales</taxon>
        <taxon>Marasmiineae</taxon>
        <taxon>Mycenaceae</taxon>
        <taxon>Mycena</taxon>
    </lineage>
</organism>
<keyword evidence="2" id="KW-1185">Reference proteome</keyword>
<name>A0AAD6XLC7_9AGAR</name>